<dbReference type="GO" id="GO:0070005">
    <property type="term" value="F:cysteine-type aminopeptidase activity"/>
    <property type="evidence" value="ECO:0007669"/>
    <property type="project" value="InterPro"/>
</dbReference>
<dbReference type="AlphaFoldDB" id="A0AAW0QNZ1"/>
<comment type="catalytic activity">
    <reaction evidence="1 8">
        <text>Inactivates bleomycin B2 (a cytotoxic glycometallopeptide) by hydrolysis of a carboxyamide bond of beta-aminoalanine, but also shows general aminopeptidase activity. The specificity varies somewhat with source, but amino acid arylamides of Met, Leu and Ala are preferred.</text>
        <dbReference type="EC" id="3.4.22.40"/>
    </reaction>
</comment>
<feature type="active site" evidence="9">
    <location>
        <position position="447"/>
    </location>
</feature>
<dbReference type="PIRSF" id="PIRSF005700">
    <property type="entry name" value="PepC"/>
    <property type="match status" value="1"/>
</dbReference>
<gene>
    <name evidence="10" type="ORF">PG999_008076</name>
</gene>
<comment type="caution">
    <text evidence="10">The sequence shown here is derived from an EMBL/GenBank/DDBJ whole genome shotgun (WGS) entry which is preliminary data.</text>
</comment>
<keyword evidence="5 8" id="KW-0788">Thiol protease</keyword>
<evidence type="ECO:0000256" key="8">
    <source>
        <dbReference type="PIRNR" id="PIRNR005700"/>
    </source>
</evidence>
<comment type="function">
    <text evidence="6">The normal physiological role of the enzyme is unknown, but it is not essential for the viability of yeast cells. Has aminopeptidase activity, shortening substrate peptides sequentially by 1 amino acid. Has bleomycin hydrolase activity, which can protect the cell from the toxic effects of bleomycin. Has homocysteine-thiolactonase activity, protecting the cell against homocysteine toxicity. Acts as a repressor in the GAL4 regulatory system, but this does not require either the peptidase or nucleic acid-binding activities.</text>
</comment>
<dbReference type="InterPro" id="IPR000169">
    <property type="entry name" value="Pept_cys_AS"/>
</dbReference>
<evidence type="ECO:0000313" key="10">
    <source>
        <dbReference type="EMBL" id="KAK8109939.1"/>
    </source>
</evidence>
<evidence type="ECO:0000256" key="5">
    <source>
        <dbReference type="ARBA" id="ARBA00022807"/>
    </source>
</evidence>
<comment type="similarity">
    <text evidence="8">Belongs to the peptidase C1 family.</text>
</comment>
<evidence type="ECO:0000256" key="4">
    <source>
        <dbReference type="ARBA" id="ARBA00022801"/>
    </source>
</evidence>
<dbReference type="Pfam" id="PF03051">
    <property type="entry name" value="Peptidase_C1_2"/>
    <property type="match status" value="1"/>
</dbReference>
<comment type="subunit">
    <text evidence="7">Homohexamer. Binds to nucleic acids. Binds single-stranded DNA and RNA with higher affinity than double-stranded DNA.</text>
</comment>
<dbReference type="PANTHER" id="PTHR10363:SF2">
    <property type="entry name" value="BLEOMYCIN HYDROLASE"/>
    <property type="match status" value="1"/>
</dbReference>
<evidence type="ECO:0000256" key="3">
    <source>
        <dbReference type="ARBA" id="ARBA00022670"/>
    </source>
</evidence>
<feature type="active site" evidence="9">
    <location>
        <position position="470"/>
    </location>
</feature>
<protein>
    <recommendedName>
        <fullName evidence="8">Cysteine proteinase 1, mitochondrial</fullName>
        <ecNumber evidence="8">3.4.22.40</ecNumber>
    </recommendedName>
</protein>
<comment type="function">
    <text evidence="8">Has aminopeptidase activity, shortening substrate peptides sequentially by 1 amino acid. Has bleomycin hydrolase activity, which can protect the cell from the toxic effects of bleomycin. Has homocysteine-thiolactonase activity, protecting the cell against homocysteine toxicity.</text>
</comment>
<evidence type="ECO:0000256" key="1">
    <source>
        <dbReference type="ARBA" id="ARBA00000423"/>
    </source>
</evidence>
<dbReference type="PROSITE" id="PS00139">
    <property type="entry name" value="THIOL_PROTEASE_CYS"/>
    <property type="match status" value="1"/>
</dbReference>
<dbReference type="SUPFAM" id="SSF54001">
    <property type="entry name" value="Cysteine proteinases"/>
    <property type="match status" value="1"/>
</dbReference>
<dbReference type="GO" id="GO:0005739">
    <property type="term" value="C:mitochondrion"/>
    <property type="evidence" value="ECO:0007669"/>
    <property type="project" value="UniProtKB-SubCell"/>
</dbReference>
<keyword evidence="2 8" id="KW-0963">Cytoplasm</keyword>
<comment type="subcellular location">
    <subcellularLocation>
        <location evidence="8">Mitochondrion</location>
    </subcellularLocation>
    <subcellularLocation>
        <location evidence="8">Cytoplasm</location>
    </subcellularLocation>
</comment>
<dbReference type="GO" id="GO:0004197">
    <property type="term" value="F:cysteine-type endopeptidase activity"/>
    <property type="evidence" value="ECO:0007669"/>
    <property type="project" value="UniProtKB-EC"/>
</dbReference>
<dbReference type="Proteomes" id="UP001392437">
    <property type="component" value="Unassembled WGS sequence"/>
</dbReference>
<keyword evidence="8" id="KW-0496">Mitochondrion</keyword>
<dbReference type="FunFam" id="3.90.70.10:FF:000021">
    <property type="entry name" value="Bleomycin hydrolase"/>
    <property type="match status" value="1"/>
</dbReference>
<evidence type="ECO:0000256" key="9">
    <source>
        <dbReference type="PIRSR" id="PIRSR005700-1"/>
    </source>
</evidence>
<keyword evidence="3 8" id="KW-0645">Protease</keyword>
<dbReference type="GO" id="GO:0043418">
    <property type="term" value="P:homocysteine catabolic process"/>
    <property type="evidence" value="ECO:0007669"/>
    <property type="project" value="TreeGrafter"/>
</dbReference>
<evidence type="ECO:0000256" key="2">
    <source>
        <dbReference type="ARBA" id="ARBA00022490"/>
    </source>
</evidence>
<dbReference type="Gene3D" id="3.90.70.10">
    <property type="entry name" value="Cysteine proteinases"/>
    <property type="match status" value="1"/>
</dbReference>
<evidence type="ECO:0000313" key="11">
    <source>
        <dbReference type="Proteomes" id="UP001392437"/>
    </source>
</evidence>
<reference evidence="10 11" key="1">
    <citation type="submission" date="2023-01" db="EMBL/GenBank/DDBJ databases">
        <title>Analysis of 21 Apiospora genomes using comparative genomics revels a genus with tremendous synthesis potential of carbohydrate active enzymes and secondary metabolites.</title>
        <authorList>
            <person name="Sorensen T."/>
        </authorList>
    </citation>
    <scope>NUCLEOTIDE SEQUENCE [LARGE SCALE GENOMIC DNA]</scope>
    <source>
        <strain evidence="10 11">CBS 117206</strain>
    </source>
</reference>
<dbReference type="GO" id="GO:0006508">
    <property type="term" value="P:proteolysis"/>
    <property type="evidence" value="ECO:0007669"/>
    <property type="project" value="UniProtKB-KW"/>
</dbReference>
<accession>A0AAW0QNZ1</accession>
<dbReference type="EMBL" id="JAQQWP010000007">
    <property type="protein sequence ID" value="KAK8109939.1"/>
    <property type="molecule type" value="Genomic_DNA"/>
</dbReference>
<name>A0AAW0QNZ1_9PEZI</name>
<dbReference type="InterPro" id="IPR004134">
    <property type="entry name" value="Peptidase_C1B"/>
</dbReference>
<dbReference type="PANTHER" id="PTHR10363">
    <property type="entry name" value="BLEOMYCIN HYDROLASE"/>
    <property type="match status" value="1"/>
</dbReference>
<dbReference type="EC" id="3.4.22.40" evidence="8"/>
<dbReference type="InterPro" id="IPR038765">
    <property type="entry name" value="Papain-like_cys_pep_sf"/>
</dbReference>
<dbReference type="GO" id="GO:0009636">
    <property type="term" value="P:response to toxic substance"/>
    <property type="evidence" value="ECO:0007669"/>
    <property type="project" value="TreeGrafter"/>
</dbReference>
<feature type="active site" evidence="9">
    <location>
        <position position="142"/>
    </location>
</feature>
<dbReference type="CDD" id="cd00585">
    <property type="entry name" value="Peptidase_C1B"/>
    <property type="match status" value="1"/>
</dbReference>
<organism evidence="10 11">
    <name type="scientific">Apiospora kogelbergensis</name>
    <dbReference type="NCBI Taxonomy" id="1337665"/>
    <lineage>
        <taxon>Eukaryota</taxon>
        <taxon>Fungi</taxon>
        <taxon>Dikarya</taxon>
        <taxon>Ascomycota</taxon>
        <taxon>Pezizomycotina</taxon>
        <taxon>Sordariomycetes</taxon>
        <taxon>Xylariomycetidae</taxon>
        <taxon>Amphisphaeriales</taxon>
        <taxon>Apiosporaceae</taxon>
        <taxon>Apiospora</taxon>
    </lineage>
</organism>
<sequence length="529" mass="58600">MGSHPSKVSPEAAAHEKAVLERLRTVQINEADDGVGNDNDDGFVYVMTEEKTGRRSYGEGGIRKLFRCPEALPVELMGAWQSKVLEDPKNRLALSALSSANPKDVLSQQRSANILADVHVFNVSIGPSEGAPITNQRSSGRCWLFASTNVFRVALMKKYGLAEFELSQAYLFFWDKLEKANYFLENVVETAAEDLEGRLMQRMLADPVSDGGQWDMVYNLVNKYGLVPQALYPDSWNAMSSSTLNYIVVSKLREYALRLRKLANASETTSATLSATKKKMMREIHLILTLTLGPPPSSTEKFEWTFKDKNNKARTVSLTPLEFARDISSPEFRITSSAIAGMISLVHDPRHEPLSLLTVDRLGNIVGGRGVSYVNVDMARLKQACVAMLRAGVPVFFGCDVGQSSNSASGIMDLGLVDWTLGFNVDLLAKTVSKADRLRIGASAMTHAMVLTAVHVDEKSGKSVRWRVQNSWGEAAGDHGWFVMNDAWMDEFVYQAVIDPRFLVKEVRDVLKKDPVVLPLWDPMGSLAR</sequence>
<keyword evidence="4 8" id="KW-0378">Hydrolase</keyword>
<evidence type="ECO:0000256" key="6">
    <source>
        <dbReference type="ARBA" id="ARBA00025347"/>
    </source>
</evidence>
<proteinExistence type="inferred from homology"/>
<keyword evidence="11" id="KW-1185">Reference proteome</keyword>
<evidence type="ECO:0000256" key="7">
    <source>
        <dbReference type="ARBA" id="ARBA00026080"/>
    </source>
</evidence>